<gene>
    <name evidence="1" type="ORF">FVB9532_00006</name>
</gene>
<protein>
    <submittedName>
        <fullName evidence="1">Uncharacterized protein</fullName>
    </submittedName>
</protein>
<keyword evidence="2" id="KW-1185">Reference proteome</keyword>
<dbReference type="Proteomes" id="UP000356253">
    <property type="component" value="Unassembled WGS sequence"/>
</dbReference>
<dbReference type="EMBL" id="CABVMM010000001">
    <property type="protein sequence ID" value="VVU98760.1"/>
    <property type="molecule type" value="Genomic_DNA"/>
</dbReference>
<organism evidence="1 2">
    <name type="scientific">Mesonia oceanica</name>
    <dbReference type="NCBI Taxonomy" id="2687242"/>
    <lineage>
        <taxon>Bacteria</taxon>
        <taxon>Pseudomonadati</taxon>
        <taxon>Bacteroidota</taxon>
        <taxon>Flavobacteriia</taxon>
        <taxon>Flavobacteriales</taxon>
        <taxon>Flavobacteriaceae</taxon>
        <taxon>Mesonia</taxon>
    </lineage>
</organism>
<proteinExistence type="predicted"/>
<evidence type="ECO:0000313" key="1">
    <source>
        <dbReference type="EMBL" id="VVU98760.1"/>
    </source>
</evidence>
<comment type="caution">
    <text evidence="1">The sequence shown here is derived from an EMBL/GenBank/DDBJ whole genome shotgun (WGS) entry which is preliminary data.</text>
</comment>
<sequence length="309" mass="35736">MLTSFFNKSKPINFLLVGFLMVFYFLFVNFFIVDKTISVSYTLKKVGLLLVYLFLMVLINFIVKRNRVTKRNTYTIFFFAVFSMMFLPILKSSNVLISGLFILLSLRRVVSLRSGIHIKKKLFDASFWVGFAYLFYPESILFIILPFFGILLYANTDFKNWLIPFVALMAVYIIETCFSLLVYESFFLPLSSFSVPVLSFSNYHSAKIIVPISVLLTFNIWALFYFLKSLQNATRRLKATLYLVLAAWLVSILVIILSPHKNGSELLFFILPVCIMGANYFEQKGEYIFKEVLLVSLVLLTVLVPFIAF</sequence>
<evidence type="ECO:0000313" key="2">
    <source>
        <dbReference type="Proteomes" id="UP000356253"/>
    </source>
</evidence>
<name>A0AC61Y2F3_9FLAO</name>
<reference evidence="1" key="1">
    <citation type="submission" date="2019-09" db="EMBL/GenBank/DDBJ databases">
        <authorList>
            <person name="Rodrigo-Torres L."/>
            <person name="Arahal R. D."/>
            <person name="Lucena T."/>
        </authorList>
    </citation>
    <scope>NUCLEOTIDE SEQUENCE</scope>
    <source>
        <strain evidence="1">ISS653</strain>
    </source>
</reference>
<accession>A0AC61Y2F3</accession>